<feature type="signal peptide" evidence="1">
    <location>
        <begin position="1"/>
        <end position="26"/>
    </location>
</feature>
<dbReference type="OrthoDB" id="863842at2"/>
<evidence type="ECO:0000313" key="4">
    <source>
        <dbReference type="Proteomes" id="UP000297739"/>
    </source>
</evidence>
<dbReference type="NCBIfam" id="TIGR04183">
    <property type="entry name" value="Por_Secre_tail"/>
    <property type="match status" value="1"/>
</dbReference>
<feature type="chain" id="PRO_5021320551" evidence="1">
    <location>
        <begin position="27"/>
        <end position="459"/>
    </location>
</feature>
<dbReference type="Proteomes" id="UP000297739">
    <property type="component" value="Unassembled WGS sequence"/>
</dbReference>
<dbReference type="InterPro" id="IPR026444">
    <property type="entry name" value="Secre_tail"/>
</dbReference>
<feature type="domain" description="Secretion system C-terminal sorting" evidence="2">
    <location>
        <begin position="380"/>
        <end position="454"/>
    </location>
</feature>
<organism evidence="3 4">
    <name type="scientific">Hymenobacter elongatus</name>
    <dbReference type="NCBI Taxonomy" id="877208"/>
    <lineage>
        <taxon>Bacteria</taxon>
        <taxon>Pseudomonadati</taxon>
        <taxon>Bacteroidota</taxon>
        <taxon>Cytophagia</taxon>
        <taxon>Cytophagales</taxon>
        <taxon>Hymenobacteraceae</taxon>
        <taxon>Hymenobacter</taxon>
    </lineage>
</organism>
<dbReference type="Pfam" id="PF18962">
    <property type="entry name" value="Por_Secre_tail"/>
    <property type="match status" value="1"/>
</dbReference>
<evidence type="ECO:0000313" key="3">
    <source>
        <dbReference type="EMBL" id="TGE14030.1"/>
    </source>
</evidence>
<name>A0A4Z0PG11_9BACT</name>
<dbReference type="EMBL" id="SRLD01000043">
    <property type="protein sequence ID" value="TGE14030.1"/>
    <property type="molecule type" value="Genomic_DNA"/>
</dbReference>
<sequence>MNTRYYRFLFLCWMLTVVVGTPAARAQGAGRQRLSSKLGLPLPLKVGARAFRDTKGYRQQGASVRPAREMRYYWNPMTSTWEYPLLFSYTYDDAGRTTQTLSGDSTQGPLGTDRDQLTFDSRGNLTGQLVQIRDTVTAPWINLVRVLWTYDARDRATVVVSQTWVNDAWRTDGGYRATNSYSSAGVLIEEVLEEWAQGAYRLARRNLYALNATNQWSSIIGQRYSNGGWVNDTRIADLVWFDWATELPTSYAEQEWSGTAWETNSLTRAVWQPNGSYQSWDQYFINGQWQDFNHFTVTFDDYGTVLEDTWEQRNNGVWGIERSEQTAVTYTPDGTAALRSELKRYNSMLKAMEKSERHYFFNFVPLATRAKSVTSAAADLYPNPTHATATLVVAVPSAVAAPVPVQVLNNLGQVVQQYQVLPYQGRISVTIDVSALAAGVYVIRLLTPQGPVNKRLVRE</sequence>
<gene>
    <name evidence="3" type="ORF">E5J99_17755</name>
</gene>
<dbReference type="AlphaFoldDB" id="A0A4Z0PG11"/>
<proteinExistence type="predicted"/>
<reference evidence="3 4" key="1">
    <citation type="submission" date="2019-04" db="EMBL/GenBank/DDBJ databases">
        <authorList>
            <person name="Feng G."/>
            <person name="Zhang J."/>
            <person name="Zhu H."/>
        </authorList>
    </citation>
    <scope>NUCLEOTIDE SEQUENCE [LARGE SCALE GENOMIC DNA]</scope>
    <source>
        <strain evidence="3 4">JCM 17223</strain>
    </source>
</reference>
<comment type="caution">
    <text evidence="3">The sequence shown here is derived from an EMBL/GenBank/DDBJ whole genome shotgun (WGS) entry which is preliminary data.</text>
</comment>
<evidence type="ECO:0000256" key="1">
    <source>
        <dbReference type="SAM" id="SignalP"/>
    </source>
</evidence>
<keyword evidence="4" id="KW-1185">Reference proteome</keyword>
<evidence type="ECO:0000259" key="2">
    <source>
        <dbReference type="Pfam" id="PF18962"/>
    </source>
</evidence>
<protein>
    <submittedName>
        <fullName evidence="3">T9SS type A sorting domain-containing protein</fullName>
    </submittedName>
</protein>
<accession>A0A4Z0PG11</accession>
<keyword evidence="1" id="KW-0732">Signal</keyword>